<feature type="domain" description="DUF305" evidence="3">
    <location>
        <begin position="58"/>
        <end position="206"/>
    </location>
</feature>
<proteinExistence type="predicted"/>
<reference evidence="4 5" key="1">
    <citation type="submission" date="2024-10" db="EMBL/GenBank/DDBJ databases">
        <title>The Natural Products Discovery Center: Release of the First 8490 Sequenced Strains for Exploring Actinobacteria Biosynthetic Diversity.</title>
        <authorList>
            <person name="Kalkreuter E."/>
            <person name="Kautsar S.A."/>
            <person name="Yang D."/>
            <person name="Bader C.D."/>
            <person name="Teijaro C.N."/>
            <person name="Fluegel L."/>
            <person name="Davis C.M."/>
            <person name="Simpson J.R."/>
            <person name="Lauterbach L."/>
            <person name="Steele A.D."/>
            <person name="Gui C."/>
            <person name="Meng S."/>
            <person name="Li G."/>
            <person name="Viehrig K."/>
            <person name="Ye F."/>
            <person name="Su P."/>
            <person name="Kiefer A.F."/>
            <person name="Nichols A."/>
            <person name="Cepeda A.J."/>
            <person name="Yan W."/>
            <person name="Fan B."/>
            <person name="Jiang Y."/>
            <person name="Adhikari A."/>
            <person name="Zheng C.-J."/>
            <person name="Schuster L."/>
            <person name="Cowan T.M."/>
            <person name="Smanski M.J."/>
            <person name="Chevrette M.G."/>
            <person name="De Carvalho L.P.S."/>
            <person name="Shen B."/>
        </authorList>
    </citation>
    <scope>NUCLEOTIDE SEQUENCE [LARGE SCALE GENOMIC DNA]</scope>
    <source>
        <strain evidence="4 5">NPDC021253</strain>
    </source>
</reference>
<feature type="chain" id="PRO_5047424435" evidence="2">
    <location>
        <begin position="32"/>
        <end position="209"/>
    </location>
</feature>
<feature type="region of interest" description="Disordered" evidence="1">
    <location>
        <begin position="29"/>
        <end position="50"/>
    </location>
</feature>
<dbReference type="Gene3D" id="1.20.1260.10">
    <property type="match status" value="1"/>
</dbReference>
<dbReference type="InterPro" id="IPR006311">
    <property type="entry name" value="TAT_signal"/>
</dbReference>
<feature type="signal peptide" evidence="2">
    <location>
        <begin position="1"/>
        <end position="31"/>
    </location>
</feature>
<dbReference type="InterPro" id="IPR005183">
    <property type="entry name" value="DUF305_CopM-like"/>
</dbReference>
<keyword evidence="5" id="KW-1185">Reference proteome</keyword>
<evidence type="ECO:0000259" key="3">
    <source>
        <dbReference type="Pfam" id="PF03713"/>
    </source>
</evidence>
<dbReference type="Pfam" id="PF03713">
    <property type="entry name" value="DUF305"/>
    <property type="match status" value="1"/>
</dbReference>
<evidence type="ECO:0000313" key="5">
    <source>
        <dbReference type="Proteomes" id="UP001611075"/>
    </source>
</evidence>
<gene>
    <name evidence="4" type="ORF">ACH4OY_16290</name>
</gene>
<organism evidence="4 5">
    <name type="scientific">Micromonospora rubida</name>
    <dbReference type="NCBI Taxonomy" id="2697657"/>
    <lineage>
        <taxon>Bacteria</taxon>
        <taxon>Bacillati</taxon>
        <taxon>Actinomycetota</taxon>
        <taxon>Actinomycetes</taxon>
        <taxon>Micromonosporales</taxon>
        <taxon>Micromonosporaceae</taxon>
        <taxon>Micromonospora</taxon>
    </lineage>
</organism>
<evidence type="ECO:0000313" key="4">
    <source>
        <dbReference type="EMBL" id="MFI0794224.1"/>
    </source>
</evidence>
<comment type="caution">
    <text evidence="4">The sequence shown here is derived from an EMBL/GenBank/DDBJ whole genome shotgun (WGS) entry which is preliminary data.</text>
</comment>
<sequence>MTTRTIARRVALAGGALAAALALTACGSADHASPGHDTQPAATGGAPASGSATFGDADVMFAQMMIPHHRQAVEMAELADTRAADAEVKHLAVEIKGAQGPEIATMTGWLAGWGRPVPSDGPGHGMPGMDHGMPGMMSDADLTRLAGATGAEFDRQFLTMMIAHHEGAITMAQEELAKGTNADAKAMAQRIVTAQQGEIDAMNKILARL</sequence>
<dbReference type="InterPro" id="IPR012347">
    <property type="entry name" value="Ferritin-like"/>
</dbReference>
<keyword evidence="2" id="KW-0732">Signal</keyword>
<dbReference type="EMBL" id="JBIRPU010000010">
    <property type="protein sequence ID" value="MFI0794224.1"/>
    <property type="molecule type" value="Genomic_DNA"/>
</dbReference>
<dbReference type="Proteomes" id="UP001611075">
    <property type="component" value="Unassembled WGS sequence"/>
</dbReference>
<dbReference type="PROSITE" id="PS51318">
    <property type="entry name" value="TAT"/>
    <property type="match status" value="1"/>
</dbReference>
<feature type="compositionally biased region" description="Low complexity" evidence="1">
    <location>
        <begin position="40"/>
        <end position="50"/>
    </location>
</feature>
<protein>
    <submittedName>
        <fullName evidence="4">DUF305 domain-containing protein</fullName>
    </submittedName>
</protein>
<accession>A0ABW7SKK5</accession>
<evidence type="ECO:0000256" key="1">
    <source>
        <dbReference type="SAM" id="MobiDB-lite"/>
    </source>
</evidence>
<dbReference type="PANTHER" id="PTHR36933">
    <property type="entry name" value="SLL0788 PROTEIN"/>
    <property type="match status" value="1"/>
</dbReference>
<evidence type="ECO:0000256" key="2">
    <source>
        <dbReference type="SAM" id="SignalP"/>
    </source>
</evidence>
<dbReference type="RefSeq" id="WP_396680344.1">
    <property type="nucleotide sequence ID" value="NZ_JBIRPU010000010.1"/>
</dbReference>
<dbReference type="PANTHER" id="PTHR36933:SF1">
    <property type="entry name" value="SLL0788 PROTEIN"/>
    <property type="match status" value="1"/>
</dbReference>
<name>A0ABW7SKK5_9ACTN</name>
<dbReference type="PROSITE" id="PS51257">
    <property type="entry name" value="PROKAR_LIPOPROTEIN"/>
    <property type="match status" value="1"/>
</dbReference>